<dbReference type="GO" id="GO:0009279">
    <property type="term" value="C:cell outer membrane"/>
    <property type="evidence" value="ECO:0007669"/>
    <property type="project" value="UniProtKB-SubCell"/>
</dbReference>
<dbReference type="PANTHER" id="PTHR30329:SF21">
    <property type="entry name" value="LIPOPROTEIN YIAD-RELATED"/>
    <property type="match status" value="1"/>
</dbReference>
<organism evidence="6 7">
    <name type="scientific">Aquimarina amphilecti</name>
    <dbReference type="NCBI Taxonomy" id="1038014"/>
    <lineage>
        <taxon>Bacteria</taxon>
        <taxon>Pseudomonadati</taxon>
        <taxon>Bacteroidota</taxon>
        <taxon>Flavobacteriia</taxon>
        <taxon>Flavobacteriales</taxon>
        <taxon>Flavobacteriaceae</taxon>
        <taxon>Aquimarina</taxon>
    </lineage>
</organism>
<reference evidence="6 7" key="1">
    <citation type="submission" date="2016-10" db="EMBL/GenBank/DDBJ databases">
        <authorList>
            <person name="de Groot N.N."/>
        </authorList>
    </citation>
    <scope>NUCLEOTIDE SEQUENCE [LARGE SCALE GENOMIC DNA]</scope>
    <source>
        <strain evidence="6 7">DSM 25232</strain>
    </source>
</reference>
<dbReference type="CDD" id="cd07185">
    <property type="entry name" value="OmpA_C-like"/>
    <property type="match status" value="1"/>
</dbReference>
<evidence type="ECO:0000256" key="2">
    <source>
        <dbReference type="ARBA" id="ARBA00023136"/>
    </source>
</evidence>
<evidence type="ECO:0000259" key="5">
    <source>
        <dbReference type="PROSITE" id="PS51123"/>
    </source>
</evidence>
<dbReference type="Gene3D" id="3.30.1330.60">
    <property type="entry name" value="OmpA-like domain"/>
    <property type="match status" value="1"/>
</dbReference>
<evidence type="ECO:0000256" key="3">
    <source>
        <dbReference type="ARBA" id="ARBA00023237"/>
    </source>
</evidence>
<dbReference type="InterPro" id="IPR006664">
    <property type="entry name" value="OMP_bac"/>
</dbReference>
<dbReference type="PROSITE" id="PS51123">
    <property type="entry name" value="OMPA_2"/>
    <property type="match status" value="1"/>
</dbReference>
<comment type="subcellular location">
    <subcellularLocation>
        <location evidence="1">Cell outer membrane</location>
    </subcellularLocation>
</comment>
<dbReference type="SUPFAM" id="SSF48452">
    <property type="entry name" value="TPR-like"/>
    <property type="match status" value="1"/>
</dbReference>
<feature type="domain" description="OmpA-like" evidence="5">
    <location>
        <begin position="549"/>
        <end position="670"/>
    </location>
</feature>
<dbReference type="EMBL" id="FOAB01000005">
    <property type="protein sequence ID" value="SEL68555.1"/>
    <property type="molecule type" value="Genomic_DNA"/>
</dbReference>
<gene>
    <name evidence="6" type="ORF">SAMN04487910_3035</name>
</gene>
<dbReference type="InterPro" id="IPR011042">
    <property type="entry name" value="6-blade_b-propeller_TolB-like"/>
</dbReference>
<dbReference type="InterPro" id="IPR011990">
    <property type="entry name" value="TPR-like_helical_dom_sf"/>
</dbReference>
<dbReference type="InterPro" id="IPR006665">
    <property type="entry name" value="OmpA-like"/>
</dbReference>
<dbReference type="PRINTS" id="PR01021">
    <property type="entry name" value="OMPADOMAIN"/>
</dbReference>
<evidence type="ECO:0000256" key="1">
    <source>
        <dbReference type="ARBA" id="ARBA00004442"/>
    </source>
</evidence>
<keyword evidence="7" id="KW-1185">Reference proteome</keyword>
<protein>
    <submittedName>
        <fullName evidence="6">WD40-like Beta Propeller Repeat</fullName>
    </submittedName>
</protein>
<keyword evidence="2 4" id="KW-0472">Membrane</keyword>
<dbReference type="Proteomes" id="UP000198521">
    <property type="component" value="Unassembled WGS sequence"/>
</dbReference>
<dbReference type="InterPro" id="IPR036737">
    <property type="entry name" value="OmpA-like_sf"/>
</dbReference>
<sequence length="670" mass="76934">MGNYSISFLSALKTYHTMYLYASVIMLLMLSHLSFGQNTDKLLTKADQSFEALAYINARDIYLDVAKQGYSSADLYRKLADSYYFTGEPEESIQWYEKLISNFSEEIKPEYLFRYAQSLKSAERYDDSDNIMERFYIITGNDKRAKSFINRRDYLDFIEMQSGKYDLYTLTINSEYSDYAPSFDHKGNIVFASSRSKNSKLHEWNKMPFLDLFSSKINNNNISTQESKKLKGKINTKFHESSTSFSKDGNTMYFTRNNFTNNKLGKSRKGVVLLKLYKATFSNQKWSDIEELPFNSDNYSISHPALSPDGKQLYFASDMKGTRGKSDLFVIDILPNGKYGNPKNLGDDINTESRETFPYVSESGRLYFASDGHVGLGGLDIFVAIPKDNGSYEIFNVGKPINSPKDDFSFVLDEDNNTGYFASNRKGGKGNDDIYSFRQTEELITECKEYLSGIITDSETNETVANANVTLLDTDGNIINEIKSDYDGAYSFEVDCDKQYIIRVSIEGFNPNDIIFKSRNTFETLNNVPIPFKKEKLLSMTSEPVNIGDDIVTPLQLRTIFFDLDTDDIRSDAIADLQKVISVMKQNPNLKIEVRSHTDSRSSYWYNKKLSVKRMRATVRYIIRNGGINWRRIRGKAYGERRLINECTNGTPCTEEKHQENRRSEFIVRK</sequence>
<dbReference type="InterPro" id="IPR011659">
    <property type="entry name" value="WD40"/>
</dbReference>
<dbReference type="PANTHER" id="PTHR30329">
    <property type="entry name" value="STATOR ELEMENT OF FLAGELLAR MOTOR COMPLEX"/>
    <property type="match status" value="1"/>
</dbReference>
<proteinExistence type="predicted"/>
<dbReference type="InterPro" id="IPR050330">
    <property type="entry name" value="Bact_OuterMem_StrucFunc"/>
</dbReference>
<dbReference type="Gene3D" id="2.60.40.1120">
    <property type="entry name" value="Carboxypeptidase-like, regulatory domain"/>
    <property type="match status" value="1"/>
</dbReference>
<dbReference type="Pfam" id="PF13620">
    <property type="entry name" value="CarboxypepD_reg"/>
    <property type="match status" value="1"/>
</dbReference>
<dbReference type="Gene3D" id="2.120.10.30">
    <property type="entry name" value="TolB, C-terminal domain"/>
    <property type="match status" value="1"/>
</dbReference>
<evidence type="ECO:0000256" key="4">
    <source>
        <dbReference type="PROSITE-ProRule" id="PRU00473"/>
    </source>
</evidence>
<dbReference type="AlphaFoldDB" id="A0A1H7S7P7"/>
<name>A0A1H7S7P7_AQUAM</name>
<dbReference type="SUPFAM" id="SSF103088">
    <property type="entry name" value="OmpA-like"/>
    <property type="match status" value="1"/>
</dbReference>
<keyword evidence="3" id="KW-0998">Cell outer membrane</keyword>
<dbReference type="InterPro" id="IPR008969">
    <property type="entry name" value="CarboxyPept-like_regulatory"/>
</dbReference>
<evidence type="ECO:0000313" key="7">
    <source>
        <dbReference type="Proteomes" id="UP000198521"/>
    </source>
</evidence>
<dbReference type="Gene3D" id="1.25.40.10">
    <property type="entry name" value="Tetratricopeptide repeat domain"/>
    <property type="match status" value="1"/>
</dbReference>
<evidence type="ECO:0000313" key="6">
    <source>
        <dbReference type="EMBL" id="SEL68555.1"/>
    </source>
</evidence>
<dbReference type="SUPFAM" id="SSF49464">
    <property type="entry name" value="Carboxypeptidase regulatory domain-like"/>
    <property type="match status" value="1"/>
</dbReference>
<dbReference type="Pfam" id="PF07676">
    <property type="entry name" value="PD40"/>
    <property type="match status" value="4"/>
</dbReference>
<accession>A0A1H7S7P7</accession>
<dbReference type="STRING" id="1038014.SAMN04487910_3035"/>
<dbReference type="Pfam" id="PF00691">
    <property type="entry name" value="OmpA"/>
    <property type="match status" value="1"/>
</dbReference>
<dbReference type="SUPFAM" id="SSF82171">
    <property type="entry name" value="DPP6 N-terminal domain-like"/>
    <property type="match status" value="1"/>
</dbReference>